<keyword evidence="9" id="KW-1185">Reference proteome</keyword>
<feature type="transmembrane region" description="Helical" evidence="7">
    <location>
        <begin position="42"/>
        <end position="59"/>
    </location>
</feature>
<evidence type="ECO:0000256" key="2">
    <source>
        <dbReference type="ARBA" id="ARBA00009780"/>
    </source>
</evidence>
<feature type="transmembrane region" description="Helical" evidence="7">
    <location>
        <begin position="151"/>
        <end position="171"/>
    </location>
</feature>
<name>A0ABR4ABZ0_9LECA</name>
<evidence type="ECO:0000256" key="6">
    <source>
        <dbReference type="ARBA" id="ARBA00023136"/>
    </source>
</evidence>
<protein>
    <recommendedName>
        <fullName evidence="10">Alkaline phytoceramidase</fullName>
    </recommendedName>
</protein>
<comment type="caution">
    <text evidence="8">The sequence shown here is derived from an EMBL/GenBank/DDBJ whole genome shotgun (WGS) entry which is preliminary data.</text>
</comment>
<evidence type="ECO:0000256" key="1">
    <source>
        <dbReference type="ARBA" id="ARBA00004141"/>
    </source>
</evidence>
<organism evidence="8 9">
    <name type="scientific">Stereocaulon virgatum</name>
    <dbReference type="NCBI Taxonomy" id="373712"/>
    <lineage>
        <taxon>Eukaryota</taxon>
        <taxon>Fungi</taxon>
        <taxon>Dikarya</taxon>
        <taxon>Ascomycota</taxon>
        <taxon>Pezizomycotina</taxon>
        <taxon>Lecanoromycetes</taxon>
        <taxon>OSLEUM clade</taxon>
        <taxon>Lecanoromycetidae</taxon>
        <taxon>Lecanorales</taxon>
        <taxon>Lecanorineae</taxon>
        <taxon>Stereocaulaceae</taxon>
        <taxon>Stereocaulon</taxon>
    </lineage>
</organism>
<feature type="transmembrane region" description="Helical" evidence="7">
    <location>
        <begin position="212"/>
        <end position="234"/>
    </location>
</feature>
<comment type="similarity">
    <text evidence="2">Belongs to the alkaline ceramidase family.</text>
</comment>
<feature type="transmembrane region" description="Helical" evidence="7">
    <location>
        <begin position="98"/>
        <end position="116"/>
    </location>
</feature>
<dbReference type="EMBL" id="JBEFKJ010000011">
    <property type="protein sequence ID" value="KAL2043372.1"/>
    <property type="molecule type" value="Genomic_DNA"/>
</dbReference>
<dbReference type="Pfam" id="PF05875">
    <property type="entry name" value="Ceramidase"/>
    <property type="match status" value="1"/>
</dbReference>
<keyword evidence="3 7" id="KW-0812">Transmembrane</keyword>
<feature type="transmembrane region" description="Helical" evidence="7">
    <location>
        <begin position="263"/>
        <end position="283"/>
    </location>
</feature>
<evidence type="ECO:0000256" key="3">
    <source>
        <dbReference type="ARBA" id="ARBA00022692"/>
    </source>
</evidence>
<feature type="transmembrane region" description="Helical" evidence="7">
    <location>
        <begin position="123"/>
        <end position="145"/>
    </location>
</feature>
<proteinExistence type="inferred from homology"/>
<sequence length="327" mass="38194">MPSWLPSVSYGAPNPGGYWDPVTSTINWCEEDYYATPYAAEMVNTLTNLLFMYLAFLGVQSCRKNGHDTIFLVSFIGYLLVGMGSFLFHATLKYPMQLVDELSMIYTTCLMCYATFSYSRTRLFSLLLALFLISLAIFITLYYHYLQDPAFHQSAYALLTAIVLFRAMYVMEFSLRPSLKQSEEAYRVREGRSMNKEEKVVSREMDRRDRKILGTMWTMIAYGLSVFLGGFYIWHLDNKYCLLLREWRRELGMPWGFVLEGHGWWHLMTGTGAYFYITWGIWLRHCLNGRQDEYDLSWPRVFSPPEVVRTNKVANGDLKHDTSKKQI</sequence>
<evidence type="ECO:0008006" key="10">
    <source>
        <dbReference type="Google" id="ProtNLM"/>
    </source>
</evidence>
<dbReference type="InterPro" id="IPR008901">
    <property type="entry name" value="ACER"/>
</dbReference>
<keyword evidence="6 7" id="KW-0472">Membrane</keyword>
<keyword evidence="4" id="KW-0378">Hydrolase</keyword>
<feature type="transmembrane region" description="Helical" evidence="7">
    <location>
        <begin position="71"/>
        <end position="92"/>
    </location>
</feature>
<gene>
    <name evidence="8" type="ORF">N7G274_003678</name>
</gene>
<evidence type="ECO:0000256" key="7">
    <source>
        <dbReference type="SAM" id="Phobius"/>
    </source>
</evidence>
<keyword evidence="5 7" id="KW-1133">Transmembrane helix</keyword>
<dbReference type="PANTHER" id="PTHR46187:SF3">
    <property type="entry name" value="ALKALINE CERAMIDASE 3"/>
    <property type="match status" value="1"/>
</dbReference>
<reference evidence="8 9" key="1">
    <citation type="submission" date="2024-09" db="EMBL/GenBank/DDBJ databases">
        <title>Rethinking Asexuality: The Enigmatic Case of Functional Sexual Genes in Lepraria (Stereocaulaceae).</title>
        <authorList>
            <person name="Doellman M."/>
            <person name="Sun Y."/>
            <person name="Barcenas-Pena A."/>
            <person name="Lumbsch H.T."/>
            <person name="Grewe F."/>
        </authorList>
    </citation>
    <scope>NUCLEOTIDE SEQUENCE [LARGE SCALE GENOMIC DNA]</scope>
    <source>
        <strain evidence="8 9">Mercado 3170</strain>
    </source>
</reference>
<comment type="subcellular location">
    <subcellularLocation>
        <location evidence="1">Membrane</location>
        <topology evidence="1">Multi-pass membrane protein</topology>
    </subcellularLocation>
</comment>
<accession>A0ABR4ABZ0</accession>
<dbReference type="PANTHER" id="PTHR46187">
    <property type="entry name" value="ALKALINE CERAMIDASE 3"/>
    <property type="match status" value="1"/>
</dbReference>
<evidence type="ECO:0000256" key="5">
    <source>
        <dbReference type="ARBA" id="ARBA00022989"/>
    </source>
</evidence>
<evidence type="ECO:0000313" key="8">
    <source>
        <dbReference type="EMBL" id="KAL2043372.1"/>
    </source>
</evidence>
<dbReference type="Proteomes" id="UP001590950">
    <property type="component" value="Unassembled WGS sequence"/>
</dbReference>
<evidence type="ECO:0000256" key="4">
    <source>
        <dbReference type="ARBA" id="ARBA00022801"/>
    </source>
</evidence>
<evidence type="ECO:0000313" key="9">
    <source>
        <dbReference type="Proteomes" id="UP001590950"/>
    </source>
</evidence>